<feature type="transmembrane region" description="Helical" evidence="1">
    <location>
        <begin position="51"/>
        <end position="72"/>
    </location>
</feature>
<keyword evidence="1" id="KW-0472">Membrane</keyword>
<dbReference type="Proteomes" id="UP000640614">
    <property type="component" value="Unassembled WGS sequence"/>
</dbReference>
<feature type="transmembrane region" description="Helical" evidence="1">
    <location>
        <begin position="84"/>
        <end position="105"/>
    </location>
</feature>
<keyword evidence="1" id="KW-1133">Transmembrane helix</keyword>
<evidence type="ECO:0000313" key="3">
    <source>
        <dbReference type="Proteomes" id="UP000640614"/>
    </source>
</evidence>
<comment type="caution">
    <text evidence="2">The sequence shown here is derived from an EMBL/GenBank/DDBJ whole genome shotgun (WGS) entry which is preliminary data.</text>
</comment>
<protein>
    <submittedName>
        <fullName evidence="2">Uncharacterized protein</fullName>
    </submittedName>
</protein>
<proteinExistence type="predicted"/>
<gene>
    <name evidence="2" type="ORF">C4F50_01200</name>
</gene>
<evidence type="ECO:0000256" key="1">
    <source>
        <dbReference type="SAM" id="Phobius"/>
    </source>
</evidence>
<feature type="transmembrane region" description="Helical" evidence="1">
    <location>
        <begin position="25"/>
        <end position="42"/>
    </location>
</feature>
<dbReference type="EMBL" id="PRDM01000001">
    <property type="protein sequence ID" value="MBE8723544.1"/>
    <property type="molecule type" value="Genomic_DNA"/>
</dbReference>
<sequence>MLLFFIPASMDGFEGWTTHFDIKDYLLLGYEIVTALLLTLFLQKQSRTVRILLLILITITLPFLFYGLYEIILFKFQNSNHNDFILLTALLLFISLSSTVWIGLFKSKIEK</sequence>
<reference evidence="2 3" key="1">
    <citation type="submission" date="2018-07" db="EMBL/GenBank/DDBJ databases">
        <title>Genome assembly of strain KB82.</title>
        <authorList>
            <person name="Kukolya J."/>
            <person name="Horvath B."/>
            <person name="Nagy I."/>
            <person name="Toth A."/>
        </authorList>
    </citation>
    <scope>NUCLEOTIDE SEQUENCE [LARGE SCALE GENOMIC DNA]</scope>
    <source>
        <strain evidence="2 3">Kb82</strain>
    </source>
</reference>
<keyword evidence="3" id="KW-1185">Reference proteome</keyword>
<accession>A0ABR9TEP5</accession>
<keyword evidence="1" id="KW-0812">Transmembrane</keyword>
<organism evidence="2 3">
    <name type="scientific">Flavobacterium hungaricum</name>
    <dbReference type="NCBI Taxonomy" id="2082725"/>
    <lineage>
        <taxon>Bacteria</taxon>
        <taxon>Pseudomonadati</taxon>
        <taxon>Bacteroidota</taxon>
        <taxon>Flavobacteriia</taxon>
        <taxon>Flavobacteriales</taxon>
        <taxon>Flavobacteriaceae</taxon>
        <taxon>Flavobacterium</taxon>
    </lineage>
</organism>
<evidence type="ECO:0000313" key="2">
    <source>
        <dbReference type="EMBL" id="MBE8723544.1"/>
    </source>
</evidence>
<name>A0ABR9TEP5_9FLAO</name>